<dbReference type="AlphaFoldDB" id="A0A369JH38"/>
<gene>
    <name evidence="1" type="ORF">Hypma_013207</name>
</gene>
<protein>
    <submittedName>
        <fullName evidence="1">Uncharacterized protein</fullName>
    </submittedName>
</protein>
<reference evidence="1" key="1">
    <citation type="submission" date="2018-04" db="EMBL/GenBank/DDBJ databases">
        <title>Whole genome sequencing of Hypsizygus marmoreus.</title>
        <authorList>
            <person name="Choi I.-G."/>
            <person name="Min B."/>
            <person name="Kim J.-G."/>
            <person name="Kim S."/>
            <person name="Oh Y.-L."/>
            <person name="Kong W.-S."/>
            <person name="Park H."/>
            <person name="Jeong J."/>
            <person name="Song E.-S."/>
        </authorList>
    </citation>
    <scope>NUCLEOTIDE SEQUENCE [LARGE SCALE GENOMIC DNA]</scope>
    <source>
        <strain evidence="1">51987-8</strain>
    </source>
</reference>
<keyword evidence="2" id="KW-1185">Reference proteome</keyword>
<accession>A0A369JH38</accession>
<organism evidence="1 2">
    <name type="scientific">Hypsizygus marmoreus</name>
    <name type="common">White beech mushroom</name>
    <name type="synonym">Agaricus marmoreus</name>
    <dbReference type="NCBI Taxonomy" id="39966"/>
    <lineage>
        <taxon>Eukaryota</taxon>
        <taxon>Fungi</taxon>
        <taxon>Dikarya</taxon>
        <taxon>Basidiomycota</taxon>
        <taxon>Agaricomycotina</taxon>
        <taxon>Agaricomycetes</taxon>
        <taxon>Agaricomycetidae</taxon>
        <taxon>Agaricales</taxon>
        <taxon>Tricholomatineae</taxon>
        <taxon>Lyophyllaceae</taxon>
        <taxon>Hypsizygus</taxon>
    </lineage>
</organism>
<proteinExistence type="predicted"/>
<name>A0A369JH38_HYPMA</name>
<comment type="caution">
    <text evidence="1">The sequence shown here is derived from an EMBL/GenBank/DDBJ whole genome shotgun (WGS) entry which is preliminary data.</text>
</comment>
<evidence type="ECO:0000313" key="2">
    <source>
        <dbReference type="Proteomes" id="UP000076154"/>
    </source>
</evidence>
<dbReference type="Proteomes" id="UP000076154">
    <property type="component" value="Unassembled WGS sequence"/>
</dbReference>
<sequence>MYSLCVLRFEDKPTAASTNADLAQQSLSVRLVTTNFLLLILAHSQVLTASSLIPEAIVHVANLTELRTANNEQRRHHTPPNFDFHPLELSFFGIEVPRELHLDWGLEVLFVKLYVAGQVTRFNDQSEGSELCVPQDSKLTYVPMFVLLLAIFLSPTPVVKCKLTSRPTPDRQSPTMLL</sequence>
<evidence type="ECO:0000313" key="1">
    <source>
        <dbReference type="EMBL" id="RDB19725.1"/>
    </source>
</evidence>
<dbReference type="EMBL" id="LUEZ02000076">
    <property type="protein sequence ID" value="RDB19725.1"/>
    <property type="molecule type" value="Genomic_DNA"/>
</dbReference>
<dbReference type="InParanoid" id="A0A369JH38"/>